<proteinExistence type="predicted"/>
<dbReference type="Proteomes" id="UP000799771">
    <property type="component" value="Unassembled WGS sequence"/>
</dbReference>
<keyword evidence="3" id="KW-1185">Reference proteome</keyword>
<sequence>MPLCTLYLLALHPTTSLPTFLKTLASSSLTPLVISRVIRWIILPSHLSTTSLLAQNIHWDILLVLPGTADLPPNLTALIAHSWRIAAGVPSALVADFAAKNETLLKPKGGSVPPLRKSAGIEKRAPSSQALELSAELESWIAAFVKRGGPEANGTVSMFNLLAFKPGLKDSYLEYGRAFASEVGSGHGGVAKVVGKAVAGSEGMDGSARAEGDVGGWDEIALAHYPSIRHFGDMLTDKAYQEVNQRCRVPSLRDTAILMTSEVGILGLGEGKGKMGVARL</sequence>
<dbReference type="PANTHER" id="PTHR40257">
    <property type="match status" value="1"/>
</dbReference>
<dbReference type="OrthoDB" id="265717at2759"/>
<dbReference type="EMBL" id="ML977508">
    <property type="protein sequence ID" value="KAF2128680.1"/>
    <property type="molecule type" value="Genomic_DNA"/>
</dbReference>
<keyword evidence="1" id="KW-0732">Signal</keyword>
<organism evidence="2 3">
    <name type="scientific">Dothidotthia symphoricarpi CBS 119687</name>
    <dbReference type="NCBI Taxonomy" id="1392245"/>
    <lineage>
        <taxon>Eukaryota</taxon>
        <taxon>Fungi</taxon>
        <taxon>Dikarya</taxon>
        <taxon>Ascomycota</taxon>
        <taxon>Pezizomycotina</taxon>
        <taxon>Dothideomycetes</taxon>
        <taxon>Pleosporomycetidae</taxon>
        <taxon>Pleosporales</taxon>
        <taxon>Dothidotthiaceae</taxon>
        <taxon>Dothidotthia</taxon>
    </lineage>
</organism>
<dbReference type="RefSeq" id="XP_033523069.1">
    <property type="nucleotide sequence ID" value="XM_033665973.1"/>
</dbReference>
<feature type="chain" id="PRO_5025493208" evidence="1">
    <location>
        <begin position="17"/>
        <end position="280"/>
    </location>
</feature>
<dbReference type="GeneID" id="54406405"/>
<dbReference type="Gene3D" id="3.30.70.100">
    <property type="match status" value="1"/>
</dbReference>
<gene>
    <name evidence="2" type="ORF">P153DRAFT_342691</name>
</gene>
<evidence type="ECO:0000313" key="2">
    <source>
        <dbReference type="EMBL" id="KAF2128680.1"/>
    </source>
</evidence>
<evidence type="ECO:0000256" key="1">
    <source>
        <dbReference type="SAM" id="SignalP"/>
    </source>
</evidence>
<accession>A0A6A6AA30</accession>
<dbReference type="AlphaFoldDB" id="A0A6A6AA30"/>
<name>A0A6A6AA30_9PLEO</name>
<dbReference type="PANTHER" id="PTHR40257:SF1">
    <property type="entry name" value="DUF1330 DOMAIN-CONTAINING PROTEIN"/>
    <property type="match status" value="1"/>
</dbReference>
<reference evidence="2" key="1">
    <citation type="journal article" date="2020" name="Stud. Mycol.">
        <title>101 Dothideomycetes genomes: a test case for predicting lifestyles and emergence of pathogens.</title>
        <authorList>
            <person name="Haridas S."/>
            <person name="Albert R."/>
            <person name="Binder M."/>
            <person name="Bloem J."/>
            <person name="Labutti K."/>
            <person name="Salamov A."/>
            <person name="Andreopoulos B."/>
            <person name="Baker S."/>
            <person name="Barry K."/>
            <person name="Bills G."/>
            <person name="Bluhm B."/>
            <person name="Cannon C."/>
            <person name="Castanera R."/>
            <person name="Culley D."/>
            <person name="Daum C."/>
            <person name="Ezra D."/>
            <person name="Gonzalez J."/>
            <person name="Henrissat B."/>
            <person name="Kuo A."/>
            <person name="Liang C."/>
            <person name="Lipzen A."/>
            <person name="Lutzoni F."/>
            <person name="Magnuson J."/>
            <person name="Mondo S."/>
            <person name="Nolan M."/>
            <person name="Ohm R."/>
            <person name="Pangilinan J."/>
            <person name="Park H.-J."/>
            <person name="Ramirez L."/>
            <person name="Alfaro M."/>
            <person name="Sun H."/>
            <person name="Tritt A."/>
            <person name="Yoshinaga Y."/>
            <person name="Zwiers L.-H."/>
            <person name="Turgeon B."/>
            <person name="Goodwin S."/>
            <person name="Spatafora J."/>
            <person name="Crous P."/>
            <person name="Grigoriev I."/>
        </authorList>
    </citation>
    <scope>NUCLEOTIDE SEQUENCE</scope>
    <source>
        <strain evidence="2">CBS 119687</strain>
    </source>
</reference>
<feature type="signal peptide" evidence="1">
    <location>
        <begin position="1"/>
        <end position="16"/>
    </location>
</feature>
<protein>
    <submittedName>
        <fullName evidence="2">Uncharacterized protein</fullName>
    </submittedName>
</protein>
<evidence type="ECO:0000313" key="3">
    <source>
        <dbReference type="Proteomes" id="UP000799771"/>
    </source>
</evidence>